<dbReference type="Pfam" id="PF25555">
    <property type="entry name" value="RAB3A-like_C"/>
    <property type="match status" value="1"/>
</dbReference>
<dbReference type="GO" id="GO:0006887">
    <property type="term" value="P:exocytosis"/>
    <property type="evidence" value="ECO:0007669"/>
    <property type="project" value="EnsemblFungi"/>
</dbReference>
<dbReference type="AlphaFoldDB" id="A0A1G4JZP7"/>
<dbReference type="GO" id="GO:0005935">
    <property type="term" value="C:cellular bud neck"/>
    <property type="evidence" value="ECO:0007669"/>
    <property type="project" value="EnsemblFungi"/>
</dbReference>
<evidence type="ECO:0000256" key="3">
    <source>
        <dbReference type="SAM" id="MobiDB-lite"/>
    </source>
</evidence>
<dbReference type="InterPro" id="IPR040351">
    <property type="entry name" value="RAB3IL/RAB3IP/Sec2"/>
</dbReference>
<feature type="compositionally biased region" description="Acidic residues" evidence="3">
    <location>
        <begin position="550"/>
        <end position="562"/>
    </location>
</feature>
<feature type="region of interest" description="Disordered" evidence="3">
    <location>
        <begin position="545"/>
        <end position="745"/>
    </location>
</feature>
<dbReference type="PANTHER" id="PTHR14430">
    <property type="entry name" value="RABIN3-RELATED"/>
    <property type="match status" value="1"/>
</dbReference>
<dbReference type="GO" id="GO:0005829">
    <property type="term" value="C:cytosol"/>
    <property type="evidence" value="ECO:0007669"/>
    <property type="project" value="EnsemblFungi"/>
</dbReference>
<protein>
    <submittedName>
        <fullName evidence="5">LADA_0H02256g1_1</fullName>
    </submittedName>
</protein>
<gene>
    <name evidence="5" type="ORF">LADA_0H02256G</name>
</gene>
<feature type="compositionally biased region" description="Polar residues" evidence="3">
    <location>
        <begin position="589"/>
        <end position="603"/>
    </location>
</feature>
<feature type="compositionally biased region" description="Acidic residues" evidence="3">
    <location>
        <begin position="730"/>
        <end position="739"/>
    </location>
</feature>
<feature type="compositionally biased region" description="Basic and acidic residues" evidence="3">
    <location>
        <begin position="680"/>
        <end position="689"/>
    </location>
</feature>
<dbReference type="CDD" id="cd21044">
    <property type="entry name" value="Rab11BD_RAB3IP_like"/>
    <property type="match status" value="1"/>
</dbReference>
<sequence>MSSEEESKRISVQVSSLSTQLIESIDRQSHLEDQLLQARKTIANQNGALRQIENLEEQVKQLRSNLQTEKAQHLQTQKELQQERIDKDAAQAETSRLNTEVEDLTASLFDEANAMVADARKETHNVSLKNSKLNEQLQEKDTLLETLKIQLKNLKTVLYTLEEESNTVSKSNRNSIAANDLASVSTGSLEGTVNSLTGNSSVANTVLFSPYLKSLRYDLGLYNEFLKFISALPECAAIKDTTSYSKLLRRLIHDEIQPLLRLDTAAGVSWYVRRNLMTLMLEGMVVVEPLSGINETYRLGHSSNPSNGLLKLSKGEKVQDSRLYNYPANSPPVAIQDPCAFCSESRNDILEHGRLYVFKTLQKSDDGSLTLNAQFPLCHYCLLKIRQTCEIFAFLRSLKSGAWHLENVTGSSTPQSGSPEPTEKKLAPRLALQENPALDKKVKRTSVMAGLAKASTAKGTNALGKVPAMAIHSKGPATNIQRAWAQLCKLRASLHWAHMGVWDLEDSLETKLGPVVIKSEKEAAPAIPKEFLTARKHDARDSFTIRSTEDPDNQEFDFEQSDNSDQRIHGSHISIDGSDRAGAEAGQQAPDNTENCERTSNGPGTEGPTLDSIIQHDNIDKENKLPCASSTSDVHSEAKIGDDDNLCDLGKIPSEHGGVQDTTSNPQPAAQPLEISIDSKPQELPETRGDVPVGDFSSDREENSQAGEEIQSIVEPINSNLEHHDHKGADDDDDADFDDALSTMT</sequence>
<reference evidence="5 6" key="1">
    <citation type="submission" date="2016-03" db="EMBL/GenBank/DDBJ databases">
        <authorList>
            <person name="Devillers H."/>
        </authorList>
    </citation>
    <scope>NUCLEOTIDE SEQUENCE [LARGE SCALE GENOMIC DNA]</scope>
    <source>
        <strain evidence="5">CBS 10888</strain>
    </source>
</reference>
<dbReference type="GO" id="GO:0070319">
    <property type="term" value="C:Golgi to plasma membrane transport vesicle"/>
    <property type="evidence" value="ECO:0007669"/>
    <property type="project" value="TreeGrafter"/>
</dbReference>
<dbReference type="Pfam" id="PF06428">
    <property type="entry name" value="Sec2p"/>
    <property type="match status" value="1"/>
</dbReference>
<dbReference type="GO" id="GO:0006914">
    <property type="term" value="P:autophagy"/>
    <property type="evidence" value="ECO:0007669"/>
    <property type="project" value="EnsemblFungi"/>
</dbReference>
<name>A0A1G4JZP7_9SACH</name>
<dbReference type="InterPro" id="IPR009449">
    <property type="entry name" value="Sec2_N"/>
</dbReference>
<dbReference type="GO" id="GO:0051286">
    <property type="term" value="C:cell tip"/>
    <property type="evidence" value="ECO:0007669"/>
    <property type="project" value="TreeGrafter"/>
</dbReference>
<keyword evidence="6" id="KW-1185">Reference proteome</keyword>
<evidence type="ECO:0000256" key="1">
    <source>
        <dbReference type="ARBA" id="ARBA00023054"/>
    </source>
</evidence>
<dbReference type="EMBL" id="LT598461">
    <property type="protein sequence ID" value="SCU96693.1"/>
    <property type="molecule type" value="Genomic_DNA"/>
</dbReference>
<evidence type="ECO:0000259" key="4">
    <source>
        <dbReference type="Pfam" id="PF06428"/>
    </source>
</evidence>
<feature type="coiled-coil region" evidence="2">
    <location>
        <begin position="38"/>
        <end position="164"/>
    </location>
</feature>
<dbReference type="OrthoDB" id="1748564at2759"/>
<dbReference type="Proteomes" id="UP000190274">
    <property type="component" value="Chromosome H"/>
</dbReference>
<dbReference type="Gene3D" id="6.10.140.910">
    <property type="match status" value="1"/>
</dbReference>
<dbReference type="SUPFAM" id="SSF144284">
    <property type="entry name" value="Sec2 N-terminal region"/>
    <property type="match status" value="1"/>
</dbReference>
<organism evidence="5 6">
    <name type="scientific">Lachancea dasiensis</name>
    <dbReference type="NCBI Taxonomy" id="1072105"/>
    <lineage>
        <taxon>Eukaryota</taxon>
        <taxon>Fungi</taxon>
        <taxon>Dikarya</taxon>
        <taxon>Ascomycota</taxon>
        <taxon>Saccharomycotina</taxon>
        <taxon>Saccharomycetes</taxon>
        <taxon>Saccharomycetales</taxon>
        <taxon>Saccharomycetaceae</taxon>
        <taxon>Lachancea</taxon>
    </lineage>
</organism>
<dbReference type="STRING" id="1266660.A0A1G4JZP7"/>
<accession>A0A1G4JZP7</accession>
<feature type="domain" description="GDP/GTP exchange factor Sec2 N-terminal" evidence="4">
    <location>
        <begin position="28"/>
        <end position="161"/>
    </location>
</feature>
<dbReference type="GO" id="GO:0005934">
    <property type="term" value="C:cellular bud tip"/>
    <property type="evidence" value="ECO:0007669"/>
    <property type="project" value="EnsemblFungi"/>
</dbReference>
<dbReference type="GO" id="GO:0070273">
    <property type="term" value="F:phosphatidylinositol-4-phosphate binding"/>
    <property type="evidence" value="ECO:0007669"/>
    <property type="project" value="EnsemblFungi"/>
</dbReference>
<evidence type="ECO:0000313" key="6">
    <source>
        <dbReference type="Proteomes" id="UP000190274"/>
    </source>
</evidence>
<evidence type="ECO:0000256" key="2">
    <source>
        <dbReference type="SAM" id="Coils"/>
    </source>
</evidence>
<evidence type="ECO:0000313" key="5">
    <source>
        <dbReference type="EMBL" id="SCU96693.1"/>
    </source>
</evidence>
<dbReference type="GO" id="GO:0032120">
    <property type="term" value="P:ascospore-type prospore membrane formation"/>
    <property type="evidence" value="ECO:0007669"/>
    <property type="project" value="EnsemblFungi"/>
</dbReference>
<proteinExistence type="predicted"/>
<dbReference type="GO" id="GO:0042802">
    <property type="term" value="F:identical protein binding"/>
    <property type="evidence" value="ECO:0007669"/>
    <property type="project" value="EnsemblFungi"/>
</dbReference>
<dbReference type="PANTHER" id="PTHR14430:SF0">
    <property type="entry name" value="SEC2P DOMAIN-CONTAINING PROTEIN"/>
    <property type="match status" value="1"/>
</dbReference>
<keyword evidence="1 2" id="KW-0175">Coiled coil</keyword>
<dbReference type="GO" id="GO:0005085">
    <property type="term" value="F:guanyl-nucleotide exchange factor activity"/>
    <property type="evidence" value="ECO:0007669"/>
    <property type="project" value="EnsemblFungi"/>
</dbReference>